<evidence type="ECO:0000313" key="5">
    <source>
        <dbReference type="Proteomes" id="UP000255328"/>
    </source>
</evidence>
<dbReference type="PANTHER" id="PTHR22916:SF3">
    <property type="entry name" value="UDP-GLCNAC:BETAGAL BETA-1,3-N-ACETYLGLUCOSAMINYLTRANSFERASE-LIKE PROTEIN 1"/>
    <property type="match status" value="1"/>
</dbReference>
<dbReference type="EMBL" id="UGGU01000003">
    <property type="protein sequence ID" value="STO31821.1"/>
    <property type="molecule type" value="Genomic_DNA"/>
</dbReference>
<keyword evidence="1 4" id="KW-0808">Transferase</keyword>
<organism evidence="4 5">
    <name type="scientific">Fusobacterium necrogenes</name>
    <dbReference type="NCBI Taxonomy" id="858"/>
    <lineage>
        <taxon>Bacteria</taxon>
        <taxon>Fusobacteriati</taxon>
        <taxon>Fusobacteriota</taxon>
        <taxon>Fusobacteriia</taxon>
        <taxon>Fusobacteriales</taxon>
        <taxon>Fusobacteriaceae</taxon>
        <taxon>Fusobacterium</taxon>
    </lineage>
</organism>
<feature type="domain" description="Glycosyltransferase 2-like" evidence="2">
    <location>
        <begin position="4"/>
        <end position="128"/>
    </location>
</feature>
<proteinExistence type="predicted"/>
<gene>
    <name evidence="4" type="primary">hyaD_3</name>
    <name evidence="4" type="ORF">NCTC10723_01281</name>
</gene>
<dbReference type="InterPro" id="IPR001173">
    <property type="entry name" value="Glyco_trans_2-like"/>
</dbReference>
<dbReference type="Gene3D" id="3.90.550.10">
    <property type="entry name" value="Spore Coat Polysaccharide Biosynthesis Protein SpsA, Chain A"/>
    <property type="match status" value="1"/>
</dbReference>
<evidence type="ECO:0000259" key="3">
    <source>
        <dbReference type="Pfam" id="PF02709"/>
    </source>
</evidence>
<keyword evidence="4" id="KW-0328">Glycosyltransferase</keyword>
<dbReference type="GO" id="GO:0050501">
    <property type="term" value="F:hyaluronan synthase activity"/>
    <property type="evidence" value="ECO:0007669"/>
    <property type="project" value="UniProtKB-EC"/>
</dbReference>
<dbReference type="EC" id="2.4.1.212" evidence="4"/>
<reference evidence="4 5" key="1">
    <citation type="submission" date="2018-06" db="EMBL/GenBank/DDBJ databases">
        <authorList>
            <consortium name="Pathogen Informatics"/>
            <person name="Doyle S."/>
        </authorList>
    </citation>
    <scope>NUCLEOTIDE SEQUENCE [LARGE SCALE GENOMIC DNA]</scope>
    <source>
        <strain evidence="4 5">NCTC10723</strain>
    </source>
</reference>
<dbReference type="Pfam" id="PF02709">
    <property type="entry name" value="Glyco_transf_7C"/>
    <property type="match status" value="1"/>
</dbReference>
<evidence type="ECO:0000259" key="2">
    <source>
        <dbReference type="Pfam" id="PF00535"/>
    </source>
</evidence>
<evidence type="ECO:0000256" key="1">
    <source>
        <dbReference type="ARBA" id="ARBA00022679"/>
    </source>
</evidence>
<name>A0A377GZ54_9FUSO</name>
<feature type="domain" description="Galactosyltransferase C-terminal" evidence="3">
    <location>
        <begin position="164"/>
        <end position="236"/>
    </location>
</feature>
<keyword evidence="5" id="KW-1185">Reference proteome</keyword>
<evidence type="ECO:0000313" key="4">
    <source>
        <dbReference type="EMBL" id="STO31821.1"/>
    </source>
</evidence>
<dbReference type="SUPFAM" id="SSF53448">
    <property type="entry name" value="Nucleotide-diphospho-sugar transferases"/>
    <property type="match status" value="1"/>
</dbReference>
<dbReference type="Pfam" id="PF00535">
    <property type="entry name" value="Glycos_transf_2"/>
    <property type="match status" value="1"/>
</dbReference>
<accession>A0A377GZ54</accession>
<dbReference type="AlphaFoldDB" id="A0A377GZ54"/>
<dbReference type="RefSeq" id="WP_115270473.1">
    <property type="nucleotide sequence ID" value="NZ_CASFEE010000013.1"/>
</dbReference>
<protein>
    <submittedName>
        <fullName evidence="4">Hyaluronan synthase</fullName>
        <ecNumber evidence="4">2.4.1.212</ecNumber>
    </submittedName>
</protein>
<dbReference type="PANTHER" id="PTHR22916">
    <property type="entry name" value="GLYCOSYLTRANSFERASE"/>
    <property type="match status" value="1"/>
</dbReference>
<dbReference type="InterPro" id="IPR029044">
    <property type="entry name" value="Nucleotide-diphossugar_trans"/>
</dbReference>
<dbReference type="Proteomes" id="UP000255328">
    <property type="component" value="Unassembled WGS sequence"/>
</dbReference>
<sequence length="285" mass="34005">MKITVIVPVYNRLEHLRALCQCLIRQEVQPDELIISDDGSSEKVIDYIGDLLPEMKFKVKHIYQEDLGFRKARALNNAVREAEGEILIFCDQDLIFPENYIKNIRFELKDKKFLMSRPVSITEEEKDKVLKYLSKGEAYEKILEIIPNKYQLYVNSTLKKDRLRRILNVLKLNKRGIRLVGMSYVMYKKDYIAINGYDEKYIGWGYEDDDFGNRLYVYGVRGKEYTKGPIQLHLYHPFDPTKKHSTNEEYYYTQKKEIFNKKKFFCKYGYNNQLMRDKVHVLIIK</sequence>
<dbReference type="OrthoDB" id="9812302at2"/>
<dbReference type="InterPro" id="IPR027791">
    <property type="entry name" value="Galactosyl_T_C"/>
</dbReference>